<dbReference type="SUPFAM" id="SSF55874">
    <property type="entry name" value="ATPase domain of HSP90 chaperone/DNA topoisomerase II/histidine kinase"/>
    <property type="match status" value="1"/>
</dbReference>
<dbReference type="Proteomes" id="UP000187526">
    <property type="component" value="Unassembled WGS sequence"/>
</dbReference>
<reference evidence="14 15" key="1">
    <citation type="submission" date="2016-10" db="EMBL/GenBank/DDBJ databases">
        <title>Alkaliphiles isolated from bioreactors.</title>
        <authorList>
            <person name="Salah Z."/>
            <person name="Rout S.P."/>
            <person name="Humphreys P.N."/>
        </authorList>
    </citation>
    <scope>NUCLEOTIDE SEQUENCE [LARGE SCALE GENOMIC DNA]</scope>
    <source>
        <strain evidence="14 15">ZS02</strain>
    </source>
</reference>
<dbReference type="STRING" id="418702.BJN45_09720"/>
<dbReference type="Gene3D" id="1.10.287.130">
    <property type="match status" value="1"/>
</dbReference>
<keyword evidence="15" id="KW-1185">Reference proteome</keyword>
<evidence type="ECO:0000259" key="12">
    <source>
        <dbReference type="PROSITE" id="PS50109"/>
    </source>
</evidence>
<dbReference type="GO" id="GO:0005886">
    <property type="term" value="C:plasma membrane"/>
    <property type="evidence" value="ECO:0007669"/>
    <property type="project" value="TreeGrafter"/>
</dbReference>
<sequence length="421" mass="46137">MLEKQPLARRIVLSFALLTALTCGIFAWGVIAVVHLVEDDLIGEELRAEMAEVETVFVKEGRVPDLAGGSTLYVPSLQARALPPALAGVHAGYQEVTGEAGAWYVLVSEIAGQRFILARNQDAFEAREQLLYRVVIAGFFLAVALALLIGRLTARRVIDPVVRLASQVRNRNQLLPLAPSLASDYGDDELGQLARAFDQAMDQLRAAVERERLFTSDVSHELRTPLMIIGTSGELLARAELGPRERRQVERIGKAADDMRGLVDTFLQLARAQSAGGNAGEAVTLAEVAAEQAAYWGEEIRNRGLAFHWQVDGESQRCWHPTLLRVVMGNLLRNALHYTEHGEIRLIVEADGFRVEDTGPGIPETERETLFQPFVRGSRARGEGLGLGLSLVKRVCEQQGWTISASNLTSGGSRFEILLGQ</sequence>
<dbReference type="PANTHER" id="PTHR45436:SF16">
    <property type="entry name" value="HISTIDINE KINASE"/>
    <property type="match status" value="1"/>
</dbReference>
<keyword evidence="9" id="KW-0902">Two-component regulatory system</keyword>
<keyword evidence="8 11" id="KW-1133">Transmembrane helix</keyword>
<comment type="subcellular location">
    <subcellularLocation>
        <location evidence="2">Membrane</location>
    </subcellularLocation>
</comment>
<evidence type="ECO:0000256" key="6">
    <source>
        <dbReference type="ARBA" id="ARBA00022692"/>
    </source>
</evidence>
<dbReference type="SUPFAM" id="SSF47384">
    <property type="entry name" value="Homodimeric domain of signal transducing histidine kinase"/>
    <property type="match status" value="1"/>
</dbReference>
<evidence type="ECO:0000256" key="2">
    <source>
        <dbReference type="ARBA" id="ARBA00004370"/>
    </source>
</evidence>
<dbReference type="SMART" id="SM00304">
    <property type="entry name" value="HAMP"/>
    <property type="match status" value="1"/>
</dbReference>
<accession>A0A1R1I4P7</accession>
<dbReference type="SMART" id="SM00387">
    <property type="entry name" value="HATPase_c"/>
    <property type="match status" value="1"/>
</dbReference>
<dbReference type="InterPro" id="IPR003660">
    <property type="entry name" value="HAMP_dom"/>
</dbReference>
<dbReference type="InterPro" id="IPR005467">
    <property type="entry name" value="His_kinase_dom"/>
</dbReference>
<dbReference type="InterPro" id="IPR003594">
    <property type="entry name" value="HATPase_dom"/>
</dbReference>
<evidence type="ECO:0000256" key="7">
    <source>
        <dbReference type="ARBA" id="ARBA00022777"/>
    </source>
</evidence>
<keyword evidence="4" id="KW-0597">Phosphoprotein</keyword>
<dbReference type="PROSITE" id="PS50885">
    <property type="entry name" value="HAMP"/>
    <property type="match status" value="1"/>
</dbReference>
<evidence type="ECO:0000313" key="15">
    <source>
        <dbReference type="Proteomes" id="UP000187526"/>
    </source>
</evidence>
<evidence type="ECO:0000256" key="5">
    <source>
        <dbReference type="ARBA" id="ARBA00022679"/>
    </source>
</evidence>
<feature type="domain" description="Histidine kinase" evidence="12">
    <location>
        <begin position="217"/>
        <end position="421"/>
    </location>
</feature>
<dbReference type="PANTHER" id="PTHR45436">
    <property type="entry name" value="SENSOR HISTIDINE KINASE YKOH"/>
    <property type="match status" value="1"/>
</dbReference>
<evidence type="ECO:0000256" key="10">
    <source>
        <dbReference type="ARBA" id="ARBA00023136"/>
    </source>
</evidence>
<dbReference type="InterPro" id="IPR003661">
    <property type="entry name" value="HisK_dim/P_dom"/>
</dbReference>
<dbReference type="Pfam" id="PF00672">
    <property type="entry name" value="HAMP"/>
    <property type="match status" value="1"/>
</dbReference>
<evidence type="ECO:0000256" key="11">
    <source>
        <dbReference type="SAM" id="Phobius"/>
    </source>
</evidence>
<evidence type="ECO:0000256" key="8">
    <source>
        <dbReference type="ARBA" id="ARBA00022989"/>
    </source>
</evidence>
<protein>
    <recommendedName>
        <fullName evidence="3">histidine kinase</fullName>
        <ecNumber evidence="3">2.7.13.3</ecNumber>
    </recommendedName>
</protein>
<evidence type="ECO:0000256" key="9">
    <source>
        <dbReference type="ARBA" id="ARBA00023012"/>
    </source>
</evidence>
<dbReference type="Pfam" id="PF00512">
    <property type="entry name" value="HisKA"/>
    <property type="match status" value="1"/>
</dbReference>
<keyword evidence="10 11" id="KW-0472">Membrane</keyword>
<dbReference type="Gene3D" id="3.30.565.10">
    <property type="entry name" value="Histidine kinase-like ATPase, C-terminal domain"/>
    <property type="match status" value="1"/>
</dbReference>
<dbReference type="PRINTS" id="PR00344">
    <property type="entry name" value="BCTRLSENSOR"/>
</dbReference>
<dbReference type="AlphaFoldDB" id="A0A1R1I4P7"/>
<keyword evidence="6 11" id="KW-0812">Transmembrane</keyword>
<evidence type="ECO:0000256" key="3">
    <source>
        <dbReference type="ARBA" id="ARBA00012438"/>
    </source>
</evidence>
<keyword evidence="5" id="KW-0808">Transferase</keyword>
<evidence type="ECO:0000313" key="14">
    <source>
        <dbReference type="EMBL" id="OMG53702.1"/>
    </source>
</evidence>
<comment type="catalytic activity">
    <reaction evidence="1">
        <text>ATP + protein L-histidine = ADP + protein N-phospho-L-histidine.</text>
        <dbReference type="EC" id="2.7.13.3"/>
    </reaction>
</comment>
<keyword evidence="7" id="KW-0418">Kinase</keyword>
<evidence type="ECO:0000259" key="13">
    <source>
        <dbReference type="PROSITE" id="PS50885"/>
    </source>
</evidence>
<dbReference type="OrthoDB" id="9121563at2"/>
<proteinExistence type="predicted"/>
<dbReference type="InterPro" id="IPR004358">
    <property type="entry name" value="Sig_transdc_His_kin-like_C"/>
</dbReference>
<dbReference type="GO" id="GO:0000155">
    <property type="term" value="F:phosphorelay sensor kinase activity"/>
    <property type="evidence" value="ECO:0007669"/>
    <property type="project" value="InterPro"/>
</dbReference>
<feature type="transmembrane region" description="Helical" evidence="11">
    <location>
        <begin position="12"/>
        <end position="37"/>
    </location>
</feature>
<gene>
    <name evidence="14" type="ORF">BJN45_09720</name>
</gene>
<dbReference type="Gene3D" id="6.10.340.10">
    <property type="match status" value="1"/>
</dbReference>
<evidence type="ECO:0000256" key="1">
    <source>
        <dbReference type="ARBA" id="ARBA00000085"/>
    </source>
</evidence>
<dbReference type="CDD" id="cd00082">
    <property type="entry name" value="HisKA"/>
    <property type="match status" value="1"/>
</dbReference>
<dbReference type="EMBL" id="MTHD01000003">
    <property type="protein sequence ID" value="OMG53702.1"/>
    <property type="molecule type" value="Genomic_DNA"/>
</dbReference>
<dbReference type="InterPro" id="IPR036097">
    <property type="entry name" value="HisK_dim/P_sf"/>
</dbReference>
<dbReference type="SMART" id="SM00388">
    <property type="entry name" value="HisKA"/>
    <property type="match status" value="1"/>
</dbReference>
<name>A0A1R1I4P7_9RHOO</name>
<dbReference type="RefSeq" id="WP_076094662.1">
    <property type="nucleotide sequence ID" value="NZ_MTHD01000003.1"/>
</dbReference>
<dbReference type="Pfam" id="PF02518">
    <property type="entry name" value="HATPase_c"/>
    <property type="match status" value="1"/>
</dbReference>
<comment type="caution">
    <text evidence="14">The sequence shown here is derived from an EMBL/GenBank/DDBJ whole genome shotgun (WGS) entry which is preliminary data.</text>
</comment>
<feature type="domain" description="HAMP" evidence="13">
    <location>
        <begin position="155"/>
        <end position="209"/>
    </location>
</feature>
<dbReference type="InterPro" id="IPR050428">
    <property type="entry name" value="TCS_sensor_his_kinase"/>
</dbReference>
<dbReference type="EC" id="2.7.13.3" evidence="3"/>
<evidence type="ECO:0000256" key="4">
    <source>
        <dbReference type="ARBA" id="ARBA00022553"/>
    </source>
</evidence>
<feature type="transmembrane region" description="Helical" evidence="11">
    <location>
        <begin position="130"/>
        <end position="149"/>
    </location>
</feature>
<dbReference type="InterPro" id="IPR036890">
    <property type="entry name" value="HATPase_C_sf"/>
</dbReference>
<dbReference type="PROSITE" id="PS50109">
    <property type="entry name" value="HIS_KIN"/>
    <property type="match status" value="1"/>
</dbReference>
<organism evidence="14 15">
    <name type="scientific">Azonexus hydrophilus</name>
    <dbReference type="NCBI Taxonomy" id="418702"/>
    <lineage>
        <taxon>Bacteria</taxon>
        <taxon>Pseudomonadati</taxon>
        <taxon>Pseudomonadota</taxon>
        <taxon>Betaproteobacteria</taxon>
        <taxon>Rhodocyclales</taxon>
        <taxon>Azonexaceae</taxon>
        <taxon>Azonexus</taxon>
    </lineage>
</organism>